<keyword evidence="1" id="KW-1133">Transmembrane helix</keyword>
<reference evidence="2 3" key="1">
    <citation type="submission" date="2022-11" db="EMBL/GenBank/DDBJ databases">
        <title>Minimal conservation of predation-associated metabolite biosynthetic gene clusters underscores biosynthetic potential of Myxococcota including descriptions for ten novel species: Archangium lansinium sp. nov., Myxococcus landrumus sp. nov., Nannocystis bai.</title>
        <authorList>
            <person name="Ahearne A."/>
            <person name="Stevens C."/>
            <person name="Dowd S."/>
        </authorList>
    </citation>
    <scope>NUCLEOTIDE SEQUENCE [LARGE SCALE GENOMIC DNA]</scope>
    <source>
        <strain evidence="2 3">RJM3</strain>
    </source>
</reference>
<evidence type="ECO:0000313" key="3">
    <source>
        <dbReference type="Proteomes" id="UP001221411"/>
    </source>
</evidence>
<name>A0ABT5ERL0_9BACT</name>
<evidence type="ECO:0000256" key="1">
    <source>
        <dbReference type="SAM" id="Phobius"/>
    </source>
</evidence>
<proteinExistence type="predicted"/>
<keyword evidence="1" id="KW-0472">Membrane</keyword>
<sequence>MSDLMSENHLGPLFSSFLVDGVGTLGFLALCGAALLARARKRAEARAAEASFDGEKQLVAGEAVLFGKVERAERSDTTVRVEVDQEGEESESSGVWSHKWTEKKRRVFVAPFYLRLASGDRVRIEPRDDVFLVDEMDGLVRVDLKARMRYAELTPGERVYAAGVLSRAPDPEAQPAAGYRSGGEGYVLRPPRSGRMLLSSQPLGERFHERARFHGRWAMWIVLTALAFHAMFLGYHIRRWAGRATTATIHKLDHYVTESDDTITHHYRVWLSPQDGISVNDEVEPEDFAWMHEGQILPVRLVEGSLASNTTIGGHLTVHHLAWSVVPLLLGAWIIYRVRERSTRPWYEREVVDEGKGKLEETLEAEKKRSRPPHT</sequence>
<feature type="transmembrane region" description="Helical" evidence="1">
    <location>
        <begin position="12"/>
        <end position="37"/>
    </location>
</feature>
<dbReference type="Proteomes" id="UP001221411">
    <property type="component" value="Unassembled WGS sequence"/>
</dbReference>
<keyword evidence="3" id="KW-1185">Reference proteome</keyword>
<protein>
    <recommendedName>
        <fullName evidence="4">DUF3592 domain-containing protein</fullName>
    </recommendedName>
</protein>
<gene>
    <name evidence="2" type="ORF">POL67_21090</name>
</gene>
<evidence type="ECO:0000313" key="2">
    <source>
        <dbReference type="EMBL" id="MDC0743838.1"/>
    </source>
</evidence>
<feature type="transmembrane region" description="Helical" evidence="1">
    <location>
        <begin position="318"/>
        <end position="336"/>
    </location>
</feature>
<organism evidence="2 3">
    <name type="scientific">Polyangium mundeleinium</name>
    <dbReference type="NCBI Taxonomy" id="2995306"/>
    <lineage>
        <taxon>Bacteria</taxon>
        <taxon>Pseudomonadati</taxon>
        <taxon>Myxococcota</taxon>
        <taxon>Polyangia</taxon>
        <taxon>Polyangiales</taxon>
        <taxon>Polyangiaceae</taxon>
        <taxon>Polyangium</taxon>
    </lineage>
</organism>
<dbReference type="EMBL" id="JAQNDO010000001">
    <property type="protein sequence ID" value="MDC0743838.1"/>
    <property type="molecule type" value="Genomic_DNA"/>
</dbReference>
<evidence type="ECO:0008006" key="4">
    <source>
        <dbReference type="Google" id="ProtNLM"/>
    </source>
</evidence>
<feature type="transmembrane region" description="Helical" evidence="1">
    <location>
        <begin position="217"/>
        <end position="237"/>
    </location>
</feature>
<comment type="caution">
    <text evidence="2">The sequence shown here is derived from an EMBL/GenBank/DDBJ whole genome shotgun (WGS) entry which is preliminary data.</text>
</comment>
<dbReference type="RefSeq" id="WP_271919763.1">
    <property type="nucleotide sequence ID" value="NZ_JAQNDO010000001.1"/>
</dbReference>
<keyword evidence="1" id="KW-0812">Transmembrane</keyword>
<accession>A0ABT5ERL0</accession>